<keyword evidence="2 5" id="KW-0812">Transmembrane</keyword>
<gene>
    <name evidence="7" type="ORF">SK069_03360</name>
</gene>
<feature type="transmembrane region" description="Helical" evidence="5">
    <location>
        <begin position="330"/>
        <end position="350"/>
    </location>
</feature>
<dbReference type="Proteomes" id="UP001277761">
    <property type="component" value="Unassembled WGS sequence"/>
</dbReference>
<dbReference type="Gene3D" id="1.20.1250.20">
    <property type="entry name" value="MFS general substrate transporter like domains"/>
    <property type="match status" value="2"/>
</dbReference>
<protein>
    <submittedName>
        <fullName evidence="7">MFS transporter</fullName>
    </submittedName>
</protein>
<organism evidence="7 8">
    <name type="scientific">Patulibacter brassicae</name>
    <dbReference type="NCBI Taxonomy" id="1705717"/>
    <lineage>
        <taxon>Bacteria</taxon>
        <taxon>Bacillati</taxon>
        <taxon>Actinomycetota</taxon>
        <taxon>Thermoleophilia</taxon>
        <taxon>Solirubrobacterales</taxon>
        <taxon>Patulibacteraceae</taxon>
        <taxon>Patulibacter</taxon>
    </lineage>
</organism>
<dbReference type="Pfam" id="PF07690">
    <property type="entry name" value="MFS_1"/>
    <property type="match status" value="1"/>
</dbReference>
<feature type="transmembrane region" description="Helical" evidence="5">
    <location>
        <begin position="402"/>
        <end position="419"/>
    </location>
</feature>
<evidence type="ECO:0000313" key="8">
    <source>
        <dbReference type="Proteomes" id="UP001277761"/>
    </source>
</evidence>
<feature type="transmembrane region" description="Helical" evidence="5">
    <location>
        <begin position="199"/>
        <end position="216"/>
    </location>
</feature>
<feature type="transmembrane region" description="Helical" evidence="5">
    <location>
        <begin position="301"/>
        <end position="323"/>
    </location>
</feature>
<evidence type="ECO:0000256" key="4">
    <source>
        <dbReference type="ARBA" id="ARBA00023136"/>
    </source>
</evidence>
<dbReference type="EMBL" id="JAXAVX010000001">
    <property type="protein sequence ID" value="MDX8150620.1"/>
    <property type="molecule type" value="Genomic_DNA"/>
</dbReference>
<feature type="transmembrane region" description="Helical" evidence="5">
    <location>
        <begin position="168"/>
        <end position="187"/>
    </location>
</feature>
<feature type="transmembrane region" description="Helical" evidence="5">
    <location>
        <begin position="103"/>
        <end position="124"/>
    </location>
</feature>
<evidence type="ECO:0000256" key="2">
    <source>
        <dbReference type="ARBA" id="ARBA00022692"/>
    </source>
</evidence>
<feature type="transmembrane region" description="Helical" evidence="5">
    <location>
        <begin position="356"/>
        <end position="382"/>
    </location>
</feature>
<feature type="transmembrane region" description="Helical" evidence="5">
    <location>
        <begin position="77"/>
        <end position="97"/>
    </location>
</feature>
<comment type="caution">
    <text evidence="7">The sequence shown here is derived from an EMBL/GenBank/DDBJ whole genome shotgun (WGS) entry which is preliminary data.</text>
</comment>
<name>A0ABU4VIG7_9ACTN</name>
<keyword evidence="4 5" id="KW-0472">Membrane</keyword>
<evidence type="ECO:0000256" key="5">
    <source>
        <dbReference type="SAM" id="Phobius"/>
    </source>
</evidence>
<keyword evidence="3 5" id="KW-1133">Transmembrane helix</keyword>
<dbReference type="PANTHER" id="PTHR42718:SF42">
    <property type="entry name" value="EXPORT PROTEIN"/>
    <property type="match status" value="1"/>
</dbReference>
<feature type="domain" description="Major facilitator superfamily (MFS) profile" evidence="6">
    <location>
        <begin position="11"/>
        <end position="484"/>
    </location>
</feature>
<reference evidence="7 8" key="1">
    <citation type="submission" date="2023-11" db="EMBL/GenBank/DDBJ databases">
        <authorList>
            <person name="Xu M."/>
            <person name="Jiang T."/>
        </authorList>
    </citation>
    <scope>NUCLEOTIDE SEQUENCE [LARGE SCALE GENOMIC DNA]</scope>
    <source>
        <strain evidence="7 8">SD</strain>
    </source>
</reference>
<sequence>MRAEEANRRRAMLVAMCGAVAVVFGLTLGALAIVPAIGEDLGATQTEVQWVADVVPLTVAALLLPAGALLDRLGRRTGMLAGLLLLVLALVWCAVAGSPGELVAARAASGAALALVFPGTLATISDAVPDRGRSTAVGLWALSGIVGGVLGMQLSALLADLASWRDAFWVFAAVVLVLVVLTARSVPAHRSPERAPLDPLGTVLSVLGIGALVLGITEGPVHGWTGPMTVAGIGGGLVLLALFVAWQLRAARPLLDVRVYRDRTLAGASIVVLGAIVADFAMIFLVFQFEVYVLGFGALKAALGIGPPAVVMLAAVPAALAAGRRWTERTIATIALLLCAAGALVSALVAAEHPSYLAVVVGASLIWTGIGFGAIAPTLTILDSLPGRPGLSSALNDLTRELGAALGLAITASAFNAGYRDAIVEDGPADATAAVLGSPAGAPPELAGLVAEAVRDGWQTAFLVVTAILALTAVAAAITYPRRGAPAAPR</sequence>
<feature type="transmembrane region" description="Helical" evidence="5">
    <location>
        <begin position="136"/>
        <end position="156"/>
    </location>
</feature>
<feature type="transmembrane region" description="Helical" evidence="5">
    <location>
        <begin position="267"/>
        <end position="289"/>
    </location>
</feature>
<dbReference type="PROSITE" id="PS00216">
    <property type="entry name" value="SUGAR_TRANSPORT_1"/>
    <property type="match status" value="1"/>
</dbReference>
<dbReference type="InterPro" id="IPR020846">
    <property type="entry name" value="MFS_dom"/>
</dbReference>
<dbReference type="InterPro" id="IPR036259">
    <property type="entry name" value="MFS_trans_sf"/>
</dbReference>
<evidence type="ECO:0000259" key="6">
    <source>
        <dbReference type="PROSITE" id="PS50850"/>
    </source>
</evidence>
<dbReference type="InterPro" id="IPR011701">
    <property type="entry name" value="MFS"/>
</dbReference>
<dbReference type="PROSITE" id="PS50850">
    <property type="entry name" value="MFS"/>
    <property type="match status" value="1"/>
</dbReference>
<dbReference type="InterPro" id="IPR005829">
    <property type="entry name" value="Sugar_transporter_CS"/>
</dbReference>
<evidence type="ECO:0000313" key="7">
    <source>
        <dbReference type="EMBL" id="MDX8150620.1"/>
    </source>
</evidence>
<proteinExistence type="predicted"/>
<feature type="transmembrane region" description="Helical" evidence="5">
    <location>
        <begin position="12"/>
        <end position="38"/>
    </location>
</feature>
<evidence type="ECO:0000256" key="3">
    <source>
        <dbReference type="ARBA" id="ARBA00022989"/>
    </source>
</evidence>
<evidence type="ECO:0000256" key="1">
    <source>
        <dbReference type="ARBA" id="ARBA00004651"/>
    </source>
</evidence>
<keyword evidence="8" id="KW-1185">Reference proteome</keyword>
<comment type="subcellular location">
    <subcellularLocation>
        <location evidence="1">Cell membrane</location>
        <topology evidence="1">Multi-pass membrane protein</topology>
    </subcellularLocation>
</comment>
<dbReference type="SUPFAM" id="SSF103473">
    <property type="entry name" value="MFS general substrate transporter"/>
    <property type="match status" value="1"/>
</dbReference>
<feature type="transmembrane region" description="Helical" evidence="5">
    <location>
        <begin position="458"/>
        <end position="480"/>
    </location>
</feature>
<feature type="transmembrane region" description="Helical" evidence="5">
    <location>
        <begin position="228"/>
        <end position="246"/>
    </location>
</feature>
<dbReference type="PANTHER" id="PTHR42718">
    <property type="entry name" value="MAJOR FACILITATOR SUPERFAMILY MULTIDRUG TRANSPORTER MFSC"/>
    <property type="match status" value="1"/>
</dbReference>
<feature type="transmembrane region" description="Helical" evidence="5">
    <location>
        <begin position="50"/>
        <end position="70"/>
    </location>
</feature>
<accession>A0ABU4VIG7</accession>
<dbReference type="RefSeq" id="WP_319952765.1">
    <property type="nucleotide sequence ID" value="NZ_JAXAVX010000001.1"/>
</dbReference>